<comment type="caution">
    <text evidence="3">The sequence shown here is derived from an EMBL/GenBank/DDBJ whole genome shotgun (WGS) entry which is preliminary data.</text>
</comment>
<proteinExistence type="inferred from homology"/>
<evidence type="ECO:0000313" key="3">
    <source>
        <dbReference type="EMBL" id="GHE02825.1"/>
    </source>
</evidence>
<dbReference type="InterPro" id="IPR005123">
    <property type="entry name" value="Oxoglu/Fe-dep_dioxygenase_dom"/>
</dbReference>
<comment type="similarity">
    <text evidence="1">Belongs to the iron/ascorbate-dependent oxidoreductase family.</text>
</comment>
<evidence type="ECO:0000313" key="4">
    <source>
        <dbReference type="Proteomes" id="UP000655443"/>
    </source>
</evidence>
<gene>
    <name evidence="3" type="ORF">GCM10010339_27530</name>
</gene>
<keyword evidence="1" id="KW-0479">Metal-binding</keyword>
<evidence type="ECO:0000256" key="1">
    <source>
        <dbReference type="RuleBase" id="RU003682"/>
    </source>
</evidence>
<accession>A0A918YHA5</accession>
<name>A0A918YHA5_9ACTN</name>
<dbReference type="GO" id="GO:0046872">
    <property type="term" value="F:metal ion binding"/>
    <property type="evidence" value="ECO:0007669"/>
    <property type="project" value="UniProtKB-KW"/>
</dbReference>
<reference evidence="3" key="1">
    <citation type="journal article" date="2014" name="Int. J. Syst. Evol. Microbiol.">
        <title>Complete genome sequence of Corynebacterium casei LMG S-19264T (=DSM 44701T), isolated from a smear-ripened cheese.</title>
        <authorList>
            <consortium name="US DOE Joint Genome Institute (JGI-PGF)"/>
            <person name="Walter F."/>
            <person name="Albersmeier A."/>
            <person name="Kalinowski J."/>
            <person name="Ruckert C."/>
        </authorList>
    </citation>
    <scope>NUCLEOTIDE SEQUENCE</scope>
    <source>
        <strain evidence="3">JCM 4714</strain>
    </source>
</reference>
<dbReference type="AlphaFoldDB" id="A0A918YHA5"/>
<dbReference type="GO" id="GO:0016706">
    <property type="term" value="F:2-oxoglutarate-dependent dioxygenase activity"/>
    <property type="evidence" value="ECO:0007669"/>
    <property type="project" value="UniProtKB-ARBA"/>
</dbReference>
<protein>
    <recommendedName>
        <fullName evidence="2">Fe2OG dioxygenase domain-containing protein</fullName>
    </recommendedName>
</protein>
<dbReference type="Proteomes" id="UP000655443">
    <property type="component" value="Unassembled WGS sequence"/>
</dbReference>
<sequence length="296" mass="32611">MPPASLQESCLAELDLSHILRGRLAVIRGGADLLATPEPLHRTALASVASAIAPGAAEQLAERGLERLHTIAGVEEIRAVRDELDGCLRQAARQLLLRFARALPPQGRRLYVSNHLGVRIMPPQAAVDGREGELTDYTGFLIPAHAHVDSWFNTPVNSVNLWMAVSRVRRDNGLIIWPNAFRRPMRHDGVRLLPGQPVGDPVEVELNPGDLLLFAGDHLHATRPNTGPETRWVVTKRICLGPPRYHSRATGWVPYLDTRLLNTPLRALAPLRSALTVGHARQLVRDAGRLAVRLRP</sequence>
<dbReference type="RefSeq" id="WP_189952034.1">
    <property type="nucleotide sequence ID" value="NZ_BMVG01000005.1"/>
</dbReference>
<keyword evidence="1" id="KW-0408">Iron</keyword>
<feature type="domain" description="Fe2OG dioxygenase" evidence="2">
    <location>
        <begin position="112"/>
        <end position="240"/>
    </location>
</feature>
<dbReference type="EMBL" id="BMVG01000005">
    <property type="protein sequence ID" value="GHE02825.1"/>
    <property type="molecule type" value="Genomic_DNA"/>
</dbReference>
<dbReference type="InterPro" id="IPR008775">
    <property type="entry name" value="Phytyl_CoA_dOase-like"/>
</dbReference>
<dbReference type="Gene3D" id="2.60.120.620">
    <property type="entry name" value="q2cbj1_9rhob like domain"/>
    <property type="match status" value="1"/>
</dbReference>
<evidence type="ECO:0000259" key="2">
    <source>
        <dbReference type="PROSITE" id="PS51471"/>
    </source>
</evidence>
<reference evidence="3" key="2">
    <citation type="submission" date="2020-09" db="EMBL/GenBank/DDBJ databases">
        <authorList>
            <person name="Sun Q."/>
            <person name="Ohkuma M."/>
        </authorList>
    </citation>
    <scope>NUCLEOTIDE SEQUENCE</scope>
    <source>
        <strain evidence="3">JCM 4714</strain>
    </source>
</reference>
<keyword evidence="4" id="KW-1185">Reference proteome</keyword>
<keyword evidence="1" id="KW-0560">Oxidoreductase</keyword>
<organism evidence="3 4">
    <name type="scientific">Streptomyces alanosinicus</name>
    <dbReference type="NCBI Taxonomy" id="68171"/>
    <lineage>
        <taxon>Bacteria</taxon>
        <taxon>Bacillati</taxon>
        <taxon>Actinomycetota</taxon>
        <taxon>Actinomycetes</taxon>
        <taxon>Kitasatosporales</taxon>
        <taxon>Streptomycetaceae</taxon>
        <taxon>Streptomyces</taxon>
    </lineage>
</organism>
<dbReference type="Pfam" id="PF05721">
    <property type="entry name" value="PhyH"/>
    <property type="match status" value="1"/>
</dbReference>
<dbReference type="PROSITE" id="PS51471">
    <property type="entry name" value="FE2OG_OXY"/>
    <property type="match status" value="1"/>
</dbReference>
<dbReference type="SUPFAM" id="SSF51197">
    <property type="entry name" value="Clavaminate synthase-like"/>
    <property type="match status" value="1"/>
</dbReference>